<keyword evidence="3" id="KW-1185">Reference proteome</keyword>
<feature type="transmembrane region" description="Helical" evidence="1">
    <location>
        <begin position="20"/>
        <end position="39"/>
    </location>
</feature>
<dbReference type="RefSeq" id="WP_264892441.1">
    <property type="nucleotide sequence ID" value="NZ_CP110257.1"/>
</dbReference>
<evidence type="ECO:0000313" key="2">
    <source>
        <dbReference type="EMBL" id="UZD54794.1"/>
    </source>
</evidence>
<evidence type="ECO:0008006" key="4">
    <source>
        <dbReference type="Google" id="ProtNLM"/>
    </source>
</evidence>
<name>A0ABY6MS32_9BURK</name>
<keyword evidence="1" id="KW-0812">Transmembrane</keyword>
<proteinExistence type="predicted"/>
<evidence type="ECO:0000256" key="1">
    <source>
        <dbReference type="SAM" id="Phobius"/>
    </source>
</evidence>
<dbReference type="Proteomes" id="UP001163266">
    <property type="component" value="Chromosome"/>
</dbReference>
<dbReference type="EMBL" id="CP110257">
    <property type="protein sequence ID" value="UZD54794.1"/>
    <property type="molecule type" value="Genomic_DNA"/>
</dbReference>
<sequence length="132" mass="14642">MNAWIGWTLALMALVVGWVQYRWAGLAFAFTCIVFWLLLQFNKAVRVMRNAGSAPIGYVDSAVMLNARLKPGMPMLQVVLLTKSLGQKLEPPEPGIERFRWTDPGGSQVTLDLRAGKALRWTLTRQPADAAA</sequence>
<keyword evidence="1" id="KW-1133">Transmembrane helix</keyword>
<protein>
    <recommendedName>
        <fullName evidence="4">Glycerate kinase</fullName>
    </recommendedName>
</protein>
<reference evidence="2" key="1">
    <citation type="submission" date="2022-10" db="EMBL/GenBank/DDBJ databases">
        <title>Complete genome sequence of Schlegelella aquatica LMG 23380.</title>
        <authorList>
            <person name="Musilova J."/>
            <person name="Kourilova X."/>
            <person name="Bezdicek M."/>
            <person name="Hermankova K."/>
            <person name="Obruca S."/>
            <person name="Sedlar K."/>
        </authorList>
    </citation>
    <scope>NUCLEOTIDE SEQUENCE</scope>
    <source>
        <strain evidence="2">LMG 23380</strain>
    </source>
</reference>
<evidence type="ECO:0000313" key="3">
    <source>
        <dbReference type="Proteomes" id="UP001163266"/>
    </source>
</evidence>
<organism evidence="2 3">
    <name type="scientific">Caldimonas aquatica</name>
    <dbReference type="NCBI Taxonomy" id="376175"/>
    <lineage>
        <taxon>Bacteria</taxon>
        <taxon>Pseudomonadati</taxon>
        <taxon>Pseudomonadota</taxon>
        <taxon>Betaproteobacteria</taxon>
        <taxon>Burkholderiales</taxon>
        <taxon>Sphaerotilaceae</taxon>
        <taxon>Caldimonas</taxon>
    </lineage>
</organism>
<gene>
    <name evidence="2" type="ORF">OMP39_14200</name>
</gene>
<keyword evidence="1" id="KW-0472">Membrane</keyword>
<accession>A0ABY6MS32</accession>